<name>A0A327WTV1_LARAB</name>
<protein>
    <submittedName>
        <fullName evidence="2">Uncharacterized protein</fullName>
    </submittedName>
</protein>
<organism evidence="2 3">
    <name type="scientific">Larkinella arboricola</name>
    <dbReference type="NCBI Taxonomy" id="643671"/>
    <lineage>
        <taxon>Bacteria</taxon>
        <taxon>Pseudomonadati</taxon>
        <taxon>Bacteroidota</taxon>
        <taxon>Cytophagia</taxon>
        <taxon>Cytophagales</taxon>
        <taxon>Spirosomataceae</taxon>
        <taxon>Larkinella</taxon>
    </lineage>
</organism>
<dbReference type="Proteomes" id="UP000248790">
    <property type="component" value="Unassembled WGS sequence"/>
</dbReference>
<gene>
    <name evidence="2" type="ORF">LX87_03502</name>
</gene>
<keyword evidence="1" id="KW-0812">Transmembrane</keyword>
<sequence length="79" mass="8642">MTPVKLTPVNTAWQTRPMNGGRVLASLLLFLLALSATGTVFWLWTTGQPIAALWVGLTLWLTVLVAGMSFWLLSLGRQS</sequence>
<reference evidence="2 3" key="1">
    <citation type="submission" date="2018-06" db="EMBL/GenBank/DDBJ databases">
        <title>Genomic Encyclopedia of Archaeal and Bacterial Type Strains, Phase II (KMG-II): from individual species to whole genera.</title>
        <authorList>
            <person name="Goeker M."/>
        </authorList>
    </citation>
    <scope>NUCLEOTIDE SEQUENCE [LARGE SCALE GENOMIC DNA]</scope>
    <source>
        <strain evidence="2 3">DSM 21851</strain>
    </source>
</reference>
<keyword evidence="1" id="KW-1133">Transmembrane helix</keyword>
<proteinExistence type="predicted"/>
<feature type="transmembrane region" description="Helical" evidence="1">
    <location>
        <begin position="23"/>
        <end position="44"/>
    </location>
</feature>
<accession>A0A327WTV1</accession>
<evidence type="ECO:0000313" key="3">
    <source>
        <dbReference type="Proteomes" id="UP000248790"/>
    </source>
</evidence>
<dbReference type="AlphaFoldDB" id="A0A327WTV1"/>
<comment type="caution">
    <text evidence="2">The sequence shown here is derived from an EMBL/GenBank/DDBJ whole genome shotgun (WGS) entry which is preliminary data.</text>
</comment>
<dbReference type="EMBL" id="QLMC01000004">
    <property type="protein sequence ID" value="RAJ95754.1"/>
    <property type="molecule type" value="Genomic_DNA"/>
</dbReference>
<evidence type="ECO:0000313" key="2">
    <source>
        <dbReference type="EMBL" id="RAJ95754.1"/>
    </source>
</evidence>
<keyword evidence="3" id="KW-1185">Reference proteome</keyword>
<dbReference type="RefSeq" id="WP_111629545.1">
    <property type="nucleotide sequence ID" value="NZ_QLMC01000004.1"/>
</dbReference>
<feature type="transmembrane region" description="Helical" evidence="1">
    <location>
        <begin position="50"/>
        <end position="73"/>
    </location>
</feature>
<evidence type="ECO:0000256" key="1">
    <source>
        <dbReference type="SAM" id="Phobius"/>
    </source>
</evidence>
<keyword evidence="1" id="KW-0472">Membrane</keyword>